<evidence type="ECO:0000256" key="1">
    <source>
        <dbReference type="SAM" id="MobiDB-lite"/>
    </source>
</evidence>
<name>A0ABT2JIN6_9PSEU</name>
<proteinExistence type="predicted"/>
<dbReference type="EMBL" id="JAFFZE010000027">
    <property type="protein sequence ID" value="MCT2587742.1"/>
    <property type="molecule type" value="Genomic_DNA"/>
</dbReference>
<dbReference type="Proteomes" id="UP001156441">
    <property type="component" value="Unassembled WGS sequence"/>
</dbReference>
<keyword evidence="3" id="KW-1185">Reference proteome</keyword>
<sequence>MIPRLGQHHGMLSSHIEWPDDPDPHDSDESPFAGRAPLRKLRVMIDGALYRVPAELLRVGPEEVLTGLLMHDNVICFRYADDGPPPGTTAYELTDGGRAYEGWVTVDPPDGRPDSRGIVFCTGRRPVRGTAYMDKHRRARDEAVAYTDLPPKLAADRREADALALQVALGMDADLFVTERPYLYLSRGRSSRTKVLRTLDAIAIVGLYLRAQGVYSVIRNREAHFPMRRGGYFAVGAMELMPAVWRWSAACHQESEAIGDPRLAELAGALVQRVARALQARDELHQTVNRAASNDTRTAVLSTLDDVVLLLLAAVEVSAVVAHQVLDLGERHQHLAGWHRQEWVKRVREKNKHLAALLADRTPGCYLVKGLTALRDSLHAEALRGFLSAESPARTSVLFALPASRSRELSAMIDCFGGAPAWGVREPHPGELYADPGVFVDQLFTRVLGFLNVTMARTPVERLPHVRSPLPDSPESAGQELNRYSETSRMSIRWQLGL</sequence>
<protein>
    <submittedName>
        <fullName evidence="2">Uncharacterized protein</fullName>
    </submittedName>
</protein>
<evidence type="ECO:0000313" key="2">
    <source>
        <dbReference type="EMBL" id="MCT2587742.1"/>
    </source>
</evidence>
<evidence type="ECO:0000313" key="3">
    <source>
        <dbReference type="Proteomes" id="UP001156441"/>
    </source>
</evidence>
<dbReference type="RefSeq" id="WP_260195649.1">
    <property type="nucleotide sequence ID" value="NZ_JAFFZE010000027.1"/>
</dbReference>
<reference evidence="2 3" key="1">
    <citation type="submission" date="2021-02" db="EMBL/GenBank/DDBJ databases">
        <title>Actinophytocola xerophila sp. nov., isolated from soil of cotton cropping field.</title>
        <authorList>
            <person name="Huang R."/>
            <person name="Chen X."/>
            <person name="Ge X."/>
            <person name="Liu W."/>
        </authorList>
    </citation>
    <scope>NUCLEOTIDE SEQUENCE [LARGE SCALE GENOMIC DNA]</scope>
    <source>
        <strain evidence="2 3">S1-96</strain>
    </source>
</reference>
<accession>A0ABT2JIN6</accession>
<gene>
    <name evidence="2" type="ORF">JT362_31945</name>
</gene>
<comment type="caution">
    <text evidence="2">The sequence shown here is derived from an EMBL/GenBank/DDBJ whole genome shotgun (WGS) entry which is preliminary data.</text>
</comment>
<feature type="region of interest" description="Disordered" evidence="1">
    <location>
        <begin position="1"/>
        <end position="33"/>
    </location>
</feature>
<organism evidence="2 3">
    <name type="scientific">Actinophytocola gossypii</name>
    <dbReference type="NCBI Taxonomy" id="2812003"/>
    <lineage>
        <taxon>Bacteria</taxon>
        <taxon>Bacillati</taxon>
        <taxon>Actinomycetota</taxon>
        <taxon>Actinomycetes</taxon>
        <taxon>Pseudonocardiales</taxon>
        <taxon>Pseudonocardiaceae</taxon>
    </lineage>
</organism>